<gene>
    <name evidence="2" type="ORF">CYMTET_42578</name>
</gene>
<dbReference type="InterPro" id="IPR040183">
    <property type="entry name" value="THUMPD1-like"/>
</dbReference>
<sequence length="362" mass="38047">MDDEQLAALKSAAEKEMRRKAPDLEGREAKRAKASQGEATAPEFARFDYKGVEALLKGSQGFLITCSYRKEKSTTKEALELLTAYLPASTNDRRWLLRPIKLSGNGAIFLRLSAAAPASKEGGGTANSENICASECAESSGAAAEVVSATSNDEVVDPVKIMRQIFADLQSSKRANPKFVQRIIPVQTTCLFQGSALETATSKLLEAQLPLLIQKSDDTSADTKPVRFAVLCKTRGADEGANAAQGNKGAEAMGKGAVIKTMADCMMDACSPSTHGDPISALAHKAVGASVDLKTPQVVLVAEVVQVVCRHDASATQVAQTASGNCQVCALSVIGDDLITNVPKVNMKSFAKPQTKNTAGGG</sequence>
<evidence type="ECO:0000256" key="1">
    <source>
        <dbReference type="SAM" id="MobiDB-lite"/>
    </source>
</evidence>
<feature type="region of interest" description="Disordered" evidence="1">
    <location>
        <begin position="1"/>
        <end position="38"/>
    </location>
</feature>
<keyword evidence="3" id="KW-1185">Reference proteome</keyword>
<reference evidence="2 3" key="1">
    <citation type="journal article" date="2015" name="Genome Biol. Evol.">
        <title>Comparative Genomics of a Bacterivorous Green Alga Reveals Evolutionary Causalities and Consequences of Phago-Mixotrophic Mode of Nutrition.</title>
        <authorList>
            <person name="Burns J.A."/>
            <person name="Paasch A."/>
            <person name="Narechania A."/>
            <person name="Kim E."/>
        </authorList>
    </citation>
    <scope>NUCLEOTIDE SEQUENCE [LARGE SCALE GENOMIC DNA]</scope>
    <source>
        <strain evidence="2 3">PLY_AMNH</strain>
    </source>
</reference>
<dbReference type="EMBL" id="LGRX02028549">
    <property type="protein sequence ID" value="KAK3247938.1"/>
    <property type="molecule type" value="Genomic_DNA"/>
</dbReference>
<evidence type="ECO:0008006" key="4">
    <source>
        <dbReference type="Google" id="ProtNLM"/>
    </source>
</evidence>
<name>A0AAE0C570_9CHLO</name>
<evidence type="ECO:0000313" key="3">
    <source>
        <dbReference type="Proteomes" id="UP001190700"/>
    </source>
</evidence>
<feature type="compositionally biased region" description="Basic and acidic residues" evidence="1">
    <location>
        <begin position="12"/>
        <end position="31"/>
    </location>
</feature>
<dbReference type="PANTHER" id="PTHR13452">
    <property type="entry name" value="THUMP DOMAIN CONTAINING PROTEIN 1-RELATED"/>
    <property type="match status" value="1"/>
</dbReference>
<dbReference type="PANTHER" id="PTHR13452:SF13">
    <property type="entry name" value="OS02G0672400 PROTEIN"/>
    <property type="match status" value="1"/>
</dbReference>
<dbReference type="CDD" id="cd11717">
    <property type="entry name" value="THUMP_THUMPD1_like"/>
    <property type="match status" value="1"/>
</dbReference>
<dbReference type="AlphaFoldDB" id="A0AAE0C570"/>
<accession>A0AAE0C570</accession>
<evidence type="ECO:0000313" key="2">
    <source>
        <dbReference type="EMBL" id="KAK3247938.1"/>
    </source>
</evidence>
<comment type="caution">
    <text evidence="2">The sequence shown here is derived from an EMBL/GenBank/DDBJ whole genome shotgun (WGS) entry which is preliminary data.</text>
</comment>
<dbReference type="Proteomes" id="UP001190700">
    <property type="component" value="Unassembled WGS sequence"/>
</dbReference>
<protein>
    <recommendedName>
        <fullName evidence="4">THUMP domain-containing protein</fullName>
    </recommendedName>
</protein>
<organism evidence="2 3">
    <name type="scientific">Cymbomonas tetramitiformis</name>
    <dbReference type="NCBI Taxonomy" id="36881"/>
    <lineage>
        <taxon>Eukaryota</taxon>
        <taxon>Viridiplantae</taxon>
        <taxon>Chlorophyta</taxon>
        <taxon>Pyramimonadophyceae</taxon>
        <taxon>Pyramimonadales</taxon>
        <taxon>Pyramimonadaceae</taxon>
        <taxon>Cymbomonas</taxon>
    </lineage>
</organism>
<dbReference type="GO" id="GO:0003723">
    <property type="term" value="F:RNA binding"/>
    <property type="evidence" value="ECO:0007669"/>
    <property type="project" value="InterPro"/>
</dbReference>
<proteinExistence type="predicted"/>
<dbReference type="GO" id="GO:0006400">
    <property type="term" value="P:tRNA modification"/>
    <property type="evidence" value="ECO:0007669"/>
    <property type="project" value="InterPro"/>
</dbReference>